<evidence type="ECO:0000256" key="4">
    <source>
        <dbReference type="ARBA" id="ARBA00022475"/>
    </source>
</evidence>
<comment type="similarity">
    <text evidence="3 10">Belongs to the FliL family.</text>
</comment>
<dbReference type="OrthoDB" id="215695at2"/>
<dbReference type="Pfam" id="PF03748">
    <property type="entry name" value="FliL"/>
    <property type="match status" value="1"/>
</dbReference>
<dbReference type="GO" id="GO:0005886">
    <property type="term" value="C:plasma membrane"/>
    <property type="evidence" value="ECO:0007669"/>
    <property type="project" value="UniProtKB-SubCell"/>
</dbReference>
<organism evidence="11 12">
    <name type="scientific">Stieleria bergensis</name>
    <dbReference type="NCBI Taxonomy" id="2528025"/>
    <lineage>
        <taxon>Bacteria</taxon>
        <taxon>Pseudomonadati</taxon>
        <taxon>Planctomycetota</taxon>
        <taxon>Planctomycetia</taxon>
        <taxon>Pirellulales</taxon>
        <taxon>Pirellulaceae</taxon>
        <taxon>Stieleria</taxon>
    </lineage>
</organism>
<keyword evidence="6 10" id="KW-0812">Transmembrane</keyword>
<protein>
    <recommendedName>
        <fullName evidence="10">Flagellar protein FliL</fullName>
    </recommendedName>
</protein>
<dbReference type="InterPro" id="IPR005503">
    <property type="entry name" value="FliL"/>
</dbReference>
<reference evidence="11 12" key="1">
    <citation type="submission" date="2019-02" db="EMBL/GenBank/DDBJ databases">
        <title>Deep-cultivation of Planctomycetes and their phenomic and genomic characterization uncovers novel biology.</title>
        <authorList>
            <person name="Wiegand S."/>
            <person name="Jogler M."/>
            <person name="Boedeker C."/>
            <person name="Pinto D."/>
            <person name="Vollmers J."/>
            <person name="Rivas-Marin E."/>
            <person name="Kohn T."/>
            <person name="Peeters S.H."/>
            <person name="Heuer A."/>
            <person name="Rast P."/>
            <person name="Oberbeckmann S."/>
            <person name="Bunk B."/>
            <person name="Jeske O."/>
            <person name="Meyerdierks A."/>
            <person name="Storesund J.E."/>
            <person name="Kallscheuer N."/>
            <person name="Luecker S."/>
            <person name="Lage O.M."/>
            <person name="Pohl T."/>
            <person name="Merkel B.J."/>
            <person name="Hornburger P."/>
            <person name="Mueller R.-W."/>
            <person name="Bruemmer F."/>
            <person name="Labrenz M."/>
            <person name="Spormann A.M."/>
            <person name="Op den Camp H."/>
            <person name="Overmann J."/>
            <person name="Amann R."/>
            <person name="Jetten M.S.M."/>
            <person name="Mascher T."/>
            <person name="Medema M.H."/>
            <person name="Devos D.P."/>
            <person name="Kaster A.-K."/>
            <person name="Ovreas L."/>
            <person name="Rohde M."/>
            <person name="Galperin M.Y."/>
            <person name="Jogler C."/>
        </authorList>
    </citation>
    <scope>NUCLEOTIDE SEQUENCE [LARGE SCALE GENOMIC DNA]</scope>
    <source>
        <strain evidence="11 12">SV_7m_r</strain>
    </source>
</reference>
<dbReference type="Proteomes" id="UP000315003">
    <property type="component" value="Chromosome"/>
</dbReference>
<keyword evidence="11" id="KW-0282">Flagellum</keyword>
<keyword evidence="4 10" id="KW-1003">Cell membrane</keyword>
<dbReference type="GO" id="GO:0009425">
    <property type="term" value="C:bacterial-type flagellum basal body"/>
    <property type="evidence" value="ECO:0007669"/>
    <property type="project" value="InterPro"/>
</dbReference>
<evidence type="ECO:0000256" key="1">
    <source>
        <dbReference type="ARBA" id="ARBA00002254"/>
    </source>
</evidence>
<evidence type="ECO:0000256" key="8">
    <source>
        <dbReference type="ARBA" id="ARBA00022989"/>
    </source>
</evidence>
<dbReference type="EMBL" id="CP036272">
    <property type="protein sequence ID" value="QDT59207.1"/>
    <property type="molecule type" value="Genomic_DNA"/>
</dbReference>
<evidence type="ECO:0000256" key="7">
    <source>
        <dbReference type="ARBA" id="ARBA00022779"/>
    </source>
</evidence>
<evidence type="ECO:0000256" key="3">
    <source>
        <dbReference type="ARBA" id="ARBA00008281"/>
    </source>
</evidence>
<keyword evidence="11" id="KW-0969">Cilium</keyword>
<comment type="function">
    <text evidence="1 10">Controls the rotational direction of flagella during chemotaxis.</text>
</comment>
<evidence type="ECO:0000256" key="2">
    <source>
        <dbReference type="ARBA" id="ARBA00004162"/>
    </source>
</evidence>
<keyword evidence="12" id="KW-1185">Reference proteome</keyword>
<evidence type="ECO:0000313" key="11">
    <source>
        <dbReference type="EMBL" id="QDT59207.1"/>
    </source>
</evidence>
<evidence type="ECO:0000256" key="10">
    <source>
        <dbReference type="RuleBase" id="RU364125"/>
    </source>
</evidence>
<evidence type="ECO:0000313" key="12">
    <source>
        <dbReference type="Proteomes" id="UP000315003"/>
    </source>
</evidence>
<keyword evidence="5 10" id="KW-0145">Chemotaxis</keyword>
<dbReference type="PANTHER" id="PTHR35091">
    <property type="entry name" value="FLAGELLAR PROTEIN FLIL"/>
    <property type="match status" value="1"/>
</dbReference>
<comment type="subcellular location">
    <subcellularLocation>
        <location evidence="2">Cell membrane</location>
        <topology evidence="2">Single-pass membrane protein</topology>
    </subcellularLocation>
</comment>
<keyword evidence="8 10" id="KW-1133">Transmembrane helix</keyword>
<gene>
    <name evidence="11" type="ORF">SV7mr_17140</name>
</gene>
<evidence type="ECO:0000256" key="9">
    <source>
        <dbReference type="ARBA" id="ARBA00023136"/>
    </source>
</evidence>
<dbReference type="AlphaFoldDB" id="A0A517SSV1"/>
<dbReference type="GO" id="GO:0006935">
    <property type="term" value="P:chemotaxis"/>
    <property type="evidence" value="ECO:0007669"/>
    <property type="project" value="UniProtKB-KW"/>
</dbReference>
<dbReference type="RefSeq" id="WP_145270929.1">
    <property type="nucleotide sequence ID" value="NZ_CP036272.1"/>
</dbReference>
<keyword evidence="11" id="KW-0966">Cell projection</keyword>
<name>A0A517SSV1_9BACT</name>
<keyword evidence="9 10" id="KW-0472">Membrane</keyword>
<dbReference type="PANTHER" id="PTHR35091:SF2">
    <property type="entry name" value="FLAGELLAR PROTEIN FLIL"/>
    <property type="match status" value="1"/>
</dbReference>
<evidence type="ECO:0000256" key="6">
    <source>
        <dbReference type="ARBA" id="ARBA00022692"/>
    </source>
</evidence>
<sequence>MAKDQAETNSANGGSPTQKNYLVWGVVFLLGATTGVAFPLLFMQGKSSSGYEAGPAVPMMDIPAPDDERAYVPFEEVVVNLNDNRYSRYLTVTFALQVAGSQELAITELVEKNRAVLKNWLIAHLRDKKLEDVGGKLGHNLLRREIHDRFNEILFLDGVERIQDVLFEDFKVQ</sequence>
<dbReference type="GO" id="GO:0071978">
    <property type="term" value="P:bacterial-type flagellum-dependent swarming motility"/>
    <property type="evidence" value="ECO:0007669"/>
    <property type="project" value="TreeGrafter"/>
</dbReference>
<feature type="transmembrane region" description="Helical" evidence="10">
    <location>
        <begin position="21"/>
        <end position="42"/>
    </location>
</feature>
<proteinExistence type="inferred from homology"/>
<evidence type="ECO:0000256" key="5">
    <source>
        <dbReference type="ARBA" id="ARBA00022500"/>
    </source>
</evidence>
<keyword evidence="7 10" id="KW-0283">Flagellar rotation</keyword>
<accession>A0A517SSV1</accession>